<reference evidence="2 3" key="1">
    <citation type="submission" date="2022-05" db="EMBL/GenBank/DDBJ databases">
        <authorList>
            <consortium name="Genoscope - CEA"/>
            <person name="William W."/>
        </authorList>
    </citation>
    <scope>NUCLEOTIDE SEQUENCE [LARGE SCALE GENOMIC DNA]</scope>
</reference>
<sequence>MPGVPSPGPSQSVPTTKPKRYSSQRQQRTTQQIPVSMQQAMMSQMGAVYPDQAYFEQLAYQGLYVPAGTPPAQPVGVHVLQEQPDVMLRQDMAVTPGDRPEMAAGMPMANPSPQPMGALQHETMMQQQLAAAAAAVAAQQSVAPEGVAAPRVPQPALNPQQQQVLAAHLQMQAQQGFVQSAQLGPVPQPNMVTSAGYVPNYTGVQSFAGQPMMYNNSQFPMMNVGMNPFLGQQMYGMPMQGGGTFYPPPAALMQQQQQPQQSQAESSQQPHTRRRPTAAIPIKPPQVGVD</sequence>
<organism evidence="2 3">
    <name type="scientific">Porites evermanni</name>
    <dbReference type="NCBI Taxonomy" id="104178"/>
    <lineage>
        <taxon>Eukaryota</taxon>
        <taxon>Metazoa</taxon>
        <taxon>Cnidaria</taxon>
        <taxon>Anthozoa</taxon>
        <taxon>Hexacorallia</taxon>
        <taxon>Scleractinia</taxon>
        <taxon>Fungiina</taxon>
        <taxon>Poritidae</taxon>
        <taxon>Porites</taxon>
    </lineage>
</organism>
<accession>A0ABN8T1W5</accession>
<evidence type="ECO:0000313" key="3">
    <source>
        <dbReference type="Proteomes" id="UP001159427"/>
    </source>
</evidence>
<evidence type="ECO:0000256" key="1">
    <source>
        <dbReference type="SAM" id="MobiDB-lite"/>
    </source>
</evidence>
<feature type="compositionally biased region" description="Low complexity" evidence="1">
    <location>
        <begin position="23"/>
        <end position="32"/>
    </location>
</feature>
<name>A0ABN8T1W5_9CNID</name>
<gene>
    <name evidence="2" type="ORF">PEVE_00034843</name>
</gene>
<keyword evidence="3" id="KW-1185">Reference proteome</keyword>
<feature type="region of interest" description="Disordered" evidence="1">
    <location>
        <begin position="241"/>
        <end position="290"/>
    </location>
</feature>
<protein>
    <submittedName>
        <fullName evidence="2">Uncharacterized protein</fullName>
    </submittedName>
</protein>
<dbReference type="EMBL" id="CALNXI010005321">
    <property type="protein sequence ID" value="CAH3197509.1"/>
    <property type="molecule type" value="Genomic_DNA"/>
</dbReference>
<proteinExistence type="predicted"/>
<comment type="caution">
    <text evidence="2">The sequence shown here is derived from an EMBL/GenBank/DDBJ whole genome shotgun (WGS) entry which is preliminary data.</text>
</comment>
<dbReference type="Proteomes" id="UP001159427">
    <property type="component" value="Unassembled WGS sequence"/>
</dbReference>
<feature type="compositionally biased region" description="Low complexity" evidence="1">
    <location>
        <begin position="251"/>
        <end position="270"/>
    </location>
</feature>
<evidence type="ECO:0000313" key="2">
    <source>
        <dbReference type="EMBL" id="CAH3197509.1"/>
    </source>
</evidence>
<feature type="region of interest" description="Disordered" evidence="1">
    <location>
        <begin position="1"/>
        <end position="32"/>
    </location>
</feature>